<evidence type="ECO:0000313" key="2">
    <source>
        <dbReference type="EMBL" id="TKJ44298.1"/>
    </source>
</evidence>
<dbReference type="InterPro" id="IPR005025">
    <property type="entry name" value="FMN_Rdtase-like_dom"/>
</dbReference>
<proteinExistence type="predicted"/>
<reference evidence="2 3" key="1">
    <citation type="submission" date="2017-06" db="EMBL/GenBank/DDBJ databases">
        <title>Novel microbial phyla capable of carbon fixation and sulfur reduction in deep-sea sediments.</title>
        <authorList>
            <person name="Huang J."/>
            <person name="Baker B."/>
            <person name="Wang Y."/>
        </authorList>
    </citation>
    <scope>NUCLEOTIDE SEQUENCE [LARGE SCALE GENOMIC DNA]</scope>
    <source>
        <strain evidence="2">B3_TA06</strain>
    </source>
</reference>
<dbReference type="GO" id="GO:0009055">
    <property type="term" value="F:electron transfer activity"/>
    <property type="evidence" value="ECO:0007669"/>
    <property type="project" value="InterPro"/>
</dbReference>
<dbReference type="Pfam" id="PF03358">
    <property type="entry name" value="FMN_red"/>
    <property type="match status" value="1"/>
</dbReference>
<evidence type="ECO:0000259" key="1">
    <source>
        <dbReference type="PROSITE" id="PS50902"/>
    </source>
</evidence>
<dbReference type="PROSITE" id="PS50902">
    <property type="entry name" value="FLAVODOXIN_LIKE"/>
    <property type="match status" value="1"/>
</dbReference>
<comment type="caution">
    <text evidence="2">The sequence shown here is derived from an EMBL/GenBank/DDBJ whole genome shotgun (WGS) entry which is preliminary data.</text>
</comment>
<organism evidence="2 3">
    <name type="scientific">candidate division TA06 bacterium B3_TA06</name>
    <dbReference type="NCBI Taxonomy" id="2012487"/>
    <lineage>
        <taxon>Bacteria</taxon>
        <taxon>Bacteria division TA06</taxon>
    </lineage>
</organism>
<dbReference type="PROSITE" id="PS00201">
    <property type="entry name" value="FLAVODOXIN"/>
    <property type="match status" value="1"/>
</dbReference>
<name>A0A532VAV3_UNCT6</name>
<dbReference type="GO" id="GO:0003955">
    <property type="term" value="F:NAD(P)H dehydrogenase (quinone) activity"/>
    <property type="evidence" value="ECO:0007669"/>
    <property type="project" value="TreeGrafter"/>
</dbReference>
<dbReference type="Gene3D" id="3.40.50.360">
    <property type="match status" value="1"/>
</dbReference>
<evidence type="ECO:0000313" key="3">
    <source>
        <dbReference type="Proteomes" id="UP000317778"/>
    </source>
</evidence>
<gene>
    <name evidence="2" type="ORF">CEE36_00730</name>
</gene>
<dbReference type="GO" id="GO:0010181">
    <property type="term" value="F:FMN binding"/>
    <property type="evidence" value="ECO:0007669"/>
    <property type="project" value="InterPro"/>
</dbReference>
<dbReference type="GO" id="GO:0016020">
    <property type="term" value="C:membrane"/>
    <property type="evidence" value="ECO:0007669"/>
    <property type="project" value="TreeGrafter"/>
</dbReference>
<protein>
    <submittedName>
        <fullName evidence="2">Flavodoxin</fullName>
    </submittedName>
</protein>
<dbReference type="AlphaFoldDB" id="A0A532VAV3"/>
<sequence length="160" mass="16931">MQVLVLYHSRTGNTKKLAEAIAKGVEEVEGVDAVLKSTQEVTREDFLESDGVIAGSPVYFGTMAAELKKVFDDFVGIRRQMEGEIGAAFATSGATSGGKETTIISIIQAMLIYGMIIAGDPMDATGHYGTSCKGVPDELTLANGAKLGKRVAELCKKLRG</sequence>
<dbReference type="InterPro" id="IPR029039">
    <property type="entry name" value="Flavoprotein-like_sf"/>
</dbReference>
<feature type="domain" description="Flavodoxin-like" evidence="1">
    <location>
        <begin position="3"/>
        <end position="160"/>
    </location>
</feature>
<dbReference type="Proteomes" id="UP000317778">
    <property type="component" value="Unassembled WGS sequence"/>
</dbReference>
<dbReference type="InterPro" id="IPR008254">
    <property type="entry name" value="Flavodoxin/NO_synth"/>
</dbReference>
<dbReference type="InterPro" id="IPR001226">
    <property type="entry name" value="Flavodoxin_CS"/>
</dbReference>
<dbReference type="SUPFAM" id="SSF52218">
    <property type="entry name" value="Flavoproteins"/>
    <property type="match status" value="1"/>
</dbReference>
<accession>A0A532VAV3</accession>
<dbReference type="PANTHER" id="PTHR30546">
    <property type="entry name" value="FLAVODOXIN-RELATED PROTEIN WRBA-RELATED"/>
    <property type="match status" value="1"/>
</dbReference>
<dbReference type="PANTHER" id="PTHR30546:SF23">
    <property type="entry name" value="FLAVOPROTEIN-LIKE PROTEIN YCP4-RELATED"/>
    <property type="match status" value="1"/>
</dbReference>
<dbReference type="EMBL" id="NJBO01000001">
    <property type="protein sequence ID" value="TKJ44298.1"/>
    <property type="molecule type" value="Genomic_DNA"/>
</dbReference>